<keyword evidence="3" id="KW-1185">Reference proteome</keyword>
<keyword evidence="1" id="KW-0732">Signal</keyword>
<proteinExistence type="predicted"/>
<dbReference type="Proteomes" id="UP000031364">
    <property type="component" value="Unassembled WGS sequence"/>
</dbReference>
<sequence>MKKLIVVAALTAGLLAPAGLAAAEPVAAPANTPSTATYVQGSSADIFCAVIRFLKGGWAGRPTDCSF</sequence>
<dbReference type="EMBL" id="JNFP01000022">
    <property type="protein sequence ID" value="KIA63408.1"/>
    <property type="molecule type" value="Genomic_DNA"/>
</dbReference>
<accession>A0ABR4ZDH2</accession>
<protein>
    <submittedName>
        <fullName evidence="2">Uncharacterized protein</fullName>
    </submittedName>
</protein>
<evidence type="ECO:0000313" key="3">
    <source>
        <dbReference type="Proteomes" id="UP000031364"/>
    </source>
</evidence>
<feature type="signal peptide" evidence="1">
    <location>
        <begin position="1"/>
        <end position="23"/>
    </location>
</feature>
<gene>
    <name evidence="2" type="ORF">FG87_19655</name>
</gene>
<comment type="caution">
    <text evidence="2">The sequence shown here is derived from an EMBL/GenBank/DDBJ whole genome shotgun (WGS) entry which is preliminary data.</text>
</comment>
<name>A0ABR4ZDH2_9NOCA</name>
<feature type="chain" id="PRO_5046774714" evidence="1">
    <location>
        <begin position="24"/>
        <end position="67"/>
    </location>
</feature>
<reference evidence="2 3" key="1">
    <citation type="journal article" date="2014" name="Int. J. Syst. Evol. Microbiol.">
        <title>Nocardia vulneris sp. nov., isolated from wounds of human patients in North America.</title>
        <authorList>
            <person name="Lasker B.A."/>
            <person name="Bell M."/>
            <person name="Klenk H.P."/>
            <person name="Sproer C."/>
            <person name="Schumann C."/>
            <person name="Schumann P."/>
            <person name="Brown J.M."/>
        </authorList>
    </citation>
    <scope>NUCLEOTIDE SEQUENCE [LARGE SCALE GENOMIC DNA]</scope>
    <source>
        <strain evidence="2 3">W9851</strain>
    </source>
</reference>
<organism evidence="2 3">
    <name type="scientific">Nocardia vulneris</name>
    <dbReference type="NCBI Taxonomy" id="1141657"/>
    <lineage>
        <taxon>Bacteria</taxon>
        <taxon>Bacillati</taxon>
        <taxon>Actinomycetota</taxon>
        <taxon>Actinomycetes</taxon>
        <taxon>Mycobacteriales</taxon>
        <taxon>Nocardiaceae</taxon>
        <taxon>Nocardia</taxon>
    </lineage>
</organism>
<evidence type="ECO:0000313" key="2">
    <source>
        <dbReference type="EMBL" id="KIA63408.1"/>
    </source>
</evidence>
<dbReference type="RefSeq" id="WP_043672590.1">
    <property type="nucleotide sequence ID" value="NZ_BDCI01000010.1"/>
</dbReference>
<evidence type="ECO:0000256" key="1">
    <source>
        <dbReference type="SAM" id="SignalP"/>
    </source>
</evidence>